<organism evidence="8 9">
    <name type="scientific">Halalkalibacter oceani</name>
    <dbReference type="NCBI Taxonomy" id="1653776"/>
    <lineage>
        <taxon>Bacteria</taxon>
        <taxon>Bacillati</taxon>
        <taxon>Bacillota</taxon>
        <taxon>Bacilli</taxon>
        <taxon>Bacillales</taxon>
        <taxon>Bacillaceae</taxon>
        <taxon>Halalkalibacter</taxon>
    </lineage>
</organism>
<dbReference type="PANTHER" id="PTHR30532">
    <property type="entry name" value="IRON III DICITRATE-BINDING PERIPLASMIC PROTEIN"/>
    <property type="match status" value="1"/>
</dbReference>
<dbReference type="RefSeq" id="WP_251224088.1">
    <property type="nucleotide sequence ID" value="NZ_JAMBOL010000014.1"/>
</dbReference>
<dbReference type="Pfam" id="PF01497">
    <property type="entry name" value="Peripla_BP_2"/>
    <property type="match status" value="1"/>
</dbReference>
<evidence type="ECO:0000256" key="1">
    <source>
        <dbReference type="ARBA" id="ARBA00004193"/>
    </source>
</evidence>
<dbReference type="Gene3D" id="3.40.50.1980">
    <property type="entry name" value="Nitrogenase molybdenum iron protein domain"/>
    <property type="match status" value="2"/>
</dbReference>
<sequence>MKTYVRQSERKQSIFLFVFLLIAIMALSACGGAAPEEGQSEENPEEAPAEETPAGEESDESFTLTDGMGHEVTVPANPQRIIASYLEDPLVALGFTPVAQWTVGEGSIQHYLQDYLQDVPTIPWDLPFETVIEFDPDLLIIGSESTVGEGKYSQYEKIAPTYVLGDEVNDDWREALRAVGKVLNKEEEAEQILTEYTEVAEEAQQTLQEAIGEESVAAIWLVSKQFYIVSEDLSSGAVLYEDLGLTAPDLVKEVSATGSGNWNPVSLEELANMDVDHLFLVNSDGDEGREMLQEPLWQSIPAVKNDHLYEFDSTTSWLYGGPIANEQIIEHVLTSLVK</sequence>
<feature type="compositionally biased region" description="Acidic residues" evidence="6">
    <location>
        <begin position="38"/>
        <end position="60"/>
    </location>
</feature>
<name>A0A9X2DQZ1_9BACI</name>
<keyword evidence="3" id="KW-0813">Transport</keyword>
<evidence type="ECO:0000313" key="9">
    <source>
        <dbReference type="Proteomes" id="UP001139179"/>
    </source>
</evidence>
<evidence type="ECO:0000256" key="3">
    <source>
        <dbReference type="ARBA" id="ARBA00022448"/>
    </source>
</evidence>
<feature type="coiled-coil region" evidence="5">
    <location>
        <begin position="182"/>
        <end position="213"/>
    </location>
</feature>
<comment type="subcellular location">
    <subcellularLocation>
        <location evidence="1">Cell membrane</location>
        <topology evidence="1">Lipid-anchor</topology>
    </subcellularLocation>
</comment>
<dbReference type="GO" id="GO:1901678">
    <property type="term" value="P:iron coordination entity transport"/>
    <property type="evidence" value="ECO:0007669"/>
    <property type="project" value="UniProtKB-ARBA"/>
</dbReference>
<keyword evidence="5" id="KW-0175">Coiled coil</keyword>
<gene>
    <name evidence="8" type="ORF">M3202_14780</name>
</gene>
<dbReference type="PANTHER" id="PTHR30532:SF1">
    <property type="entry name" value="IRON(3+)-HYDROXAMATE-BINDING PROTEIN FHUD"/>
    <property type="match status" value="1"/>
</dbReference>
<accession>A0A9X2DQZ1</accession>
<feature type="domain" description="Fe/B12 periplasmic-binding" evidence="7">
    <location>
        <begin position="78"/>
        <end position="338"/>
    </location>
</feature>
<proteinExistence type="inferred from homology"/>
<evidence type="ECO:0000256" key="2">
    <source>
        <dbReference type="ARBA" id="ARBA00008814"/>
    </source>
</evidence>
<dbReference type="PROSITE" id="PS50983">
    <property type="entry name" value="FE_B12_PBP"/>
    <property type="match status" value="1"/>
</dbReference>
<dbReference type="PROSITE" id="PS51257">
    <property type="entry name" value="PROKAR_LIPOPROTEIN"/>
    <property type="match status" value="1"/>
</dbReference>
<dbReference type="InterPro" id="IPR002491">
    <property type="entry name" value="ABC_transptr_periplasmic_BD"/>
</dbReference>
<evidence type="ECO:0000256" key="4">
    <source>
        <dbReference type="ARBA" id="ARBA00022729"/>
    </source>
</evidence>
<evidence type="ECO:0000256" key="5">
    <source>
        <dbReference type="SAM" id="Coils"/>
    </source>
</evidence>
<evidence type="ECO:0000256" key="6">
    <source>
        <dbReference type="SAM" id="MobiDB-lite"/>
    </source>
</evidence>
<dbReference type="CDD" id="cd01138">
    <property type="entry name" value="FeuA"/>
    <property type="match status" value="1"/>
</dbReference>
<dbReference type="InterPro" id="IPR051313">
    <property type="entry name" value="Bact_iron-sidero_bind"/>
</dbReference>
<dbReference type="SUPFAM" id="SSF53807">
    <property type="entry name" value="Helical backbone' metal receptor"/>
    <property type="match status" value="1"/>
</dbReference>
<comment type="caution">
    <text evidence="8">The sequence shown here is derived from an EMBL/GenBank/DDBJ whole genome shotgun (WGS) entry which is preliminary data.</text>
</comment>
<dbReference type="EMBL" id="JAMBOL010000014">
    <property type="protein sequence ID" value="MCM3715334.1"/>
    <property type="molecule type" value="Genomic_DNA"/>
</dbReference>
<dbReference type="GO" id="GO:0030288">
    <property type="term" value="C:outer membrane-bounded periplasmic space"/>
    <property type="evidence" value="ECO:0007669"/>
    <property type="project" value="TreeGrafter"/>
</dbReference>
<protein>
    <submittedName>
        <fullName evidence="8">Iron-hydroxamate ABC transporter substrate-binding protein</fullName>
    </submittedName>
</protein>
<keyword evidence="4" id="KW-0732">Signal</keyword>
<dbReference type="GO" id="GO:0005886">
    <property type="term" value="C:plasma membrane"/>
    <property type="evidence" value="ECO:0007669"/>
    <property type="project" value="UniProtKB-SubCell"/>
</dbReference>
<evidence type="ECO:0000259" key="7">
    <source>
        <dbReference type="PROSITE" id="PS50983"/>
    </source>
</evidence>
<keyword evidence="9" id="KW-1185">Reference proteome</keyword>
<feature type="region of interest" description="Disordered" evidence="6">
    <location>
        <begin position="33"/>
        <end position="62"/>
    </location>
</feature>
<dbReference type="Proteomes" id="UP001139179">
    <property type="component" value="Unassembled WGS sequence"/>
</dbReference>
<comment type="similarity">
    <text evidence="2">Belongs to the bacterial solute-binding protein 8 family.</text>
</comment>
<dbReference type="AlphaFoldDB" id="A0A9X2DQZ1"/>
<evidence type="ECO:0000313" key="8">
    <source>
        <dbReference type="EMBL" id="MCM3715334.1"/>
    </source>
</evidence>
<reference evidence="8" key="1">
    <citation type="submission" date="2022-05" db="EMBL/GenBank/DDBJ databases">
        <title>Comparative Genomics of Spacecraft Associated Microbes.</title>
        <authorList>
            <person name="Tran M.T."/>
            <person name="Wright A."/>
            <person name="Seuylemezian A."/>
            <person name="Eisen J."/>
            <person name="Coil D."/>
        </authorList>
    </citation>
    <scope>NUCLEOTIDE SEQUENCE</scope>
    <source>
        <strain evidence="8">214.1.1</strain>
    </source>
</reference>